<keyword evidence="3" id="KW-1185">Reference proteome</keyword>
<dbReference type="GO" id="GO:0019901">
    <property type="term" value="F:protein kinase binding"/>
    <property type="evidence" value="ECO:0007669"/>
    <property type="project" value="InterPro"/>
</dbReference>
<feature type="compositionally biased region" description="Low complexity" evidence="1">
    <location>
        <begin position="673"/>
        <end position="702"/>
    </location>
</feature>
<dbReference type="InterPro" id="IPR036915">
    <property type="entry name" value="Cyclin-like_sf"/>
</dbReference>
<dbReference type="Proteomes" id="UP000193920">
    <property type="component" value="Unassembled WGS sequence"/>
</dbReference>
<dbReference type="Gene3D" id="1.10.472.10">
    <property type="entry name" value="Cyclin-like"/>
    <property type="match status" value="1"/>
</dbReference>
<sequence>MGLFSFFNQLNNNSEIQDDKYNLIQNLWQKKDKQITYENLCCSDIPKDLRNLFFEFYAKFIQDTTSKSTSVNSHISLQSFIEILIHRYDLPFFIPIVSFIYINRFQRIPNAPVILSKFSPNRLIAVAIIVASKYYLEDTIYIRNSRWISKVCMGLFRTGELNALESLFLRSLDYNINVSYLEWEDYLKQIDNGIHELKLKYNHLNGKELENENNIIDSNNNKHNDNNNNNSTSSTLQPIKNENPIENIKHLFSLLDNHILKGNQLISYDPSLEPNFSVLFNHIETPSNTISSSPQPNYIHNNEIQKIKENLDTNNQSKHNNQINSSYNNKIMKEDELIIEDNNRKESSYIEDEDQDYSYSGILTPPSSSAISQSIYSSEISKNNIKINIDDGDKKEENCSPSSGMNNIISSRLNTNSSSLSHLPHNYKFCNCHGSHTNINPNTNININSDFDLKNNQKMPFSPNFHLKTNTLSSLFQHNPDLKIALENYSVTGRLTANHSNHYAGNRYHPFSRQNKNVKNIKNITSETKKNGLPLFSPIKVLDKAITAVSPFVSSLLNKHSQTKIYNNKVEDPYKMFVSPSPNYFNNENHCPNIIRSFSILDSNNEQIKKCQNQNQNGMTIEGNAFKYSILESEDTKKHNTKDKDSLYKFKSPLGRNYESRSRCTFSPYKNGTSNTSTSSYIPSSTPISPQNKSSSSNFTSDTNTTKINLGLGISKKSKLISKNQKINLTSSKTSTKVKDQKLITSYLSSLKDFQPGSSQSPFRKTCSSSTSSSTNVPLKMVSGNTAFIKRFSSFSKLLNKFNIGNEQKAQ</sequence>
<dbReference type="InterPro" id="IPR013922">
    <property type="entry name" value="Cyclin_PHO80-like"/>
</dbReference>
<protein>
    <recommendedName>
        <fullName evidence="4">Cyclin N-terminal domain-containing protein</fullName>
    </recommendedName>
</protein>
<reference evidence="2 3" key="1">
    <citation type="submission" date="2016-08" db="EMBL/GenBank/DDBJ databases">
        <title>A Parts List for Fungal Cellulosomes Revealed by Comparative Genomics.</title>
        <authorList>
            <consortium name="DOE Joint Genome Institute"/>
            <person name="Haitjema C.H."/>
            <person name="Gilmore S.P."/>
            <person name="Henske J.K."/>
            <person name="Solomon K.V."/>
            <person name="De Groot R."/>
            <person name="Kuo A."/>
            <person name="Mondo S.J."/>
            <person name="Salamov A.A."/>
            <person name="Labutti K."/>
            <person name="Zhao Z."/>
            <person name="Chiniquy J."/>
            <person name="Barry K."/>
            <person name="Brewer H.M."/>
            <person name="Purvine S.O."/>
            <person name="Wright A.T."/>
            <person name="Boxma B."/>
            <person name="Van Alen T."/>
            <person name="Hackstein J.H."/>
            <person name="Baker S.E."/>
            <person name="Grigoriev I.V."/>
            <person name="O'Malley M.A."/>
        </authorList>
    </citation>
    <scope>NUCLEOTIDE SEQUENCE [LARGE SCALE GENOMIC DNA]</scope>
    <source>
        <strain evidence="2 3">G1</strain>
    </source>
</reference>
<dbReference type="SUPFAM" id="SSF47954">
    <property type="entry name" value="Cyclin-like"/>
    <property type="match status" value="1"/>
</dbReference>
<dbReference type="AlphaFoldDB" id="A0A1Y2AQF7"/>
<dbReference type="STRING" id="1754190.A0A1Y2AQF7"/>
<dbReference type="GO" id="GO:0016538">
    <property type="term" value="F:cyclin-dependent protein serine/threonine kinase regulator activity"/>
    <property type="evidence" value="ECO:0007669"/>
    <property type="project" value="TreeGrafter"/>
</dbReference>
<feature type="compositionally biased region" description="Polar residues" evidence="1">
    <location>
        <begin position="663"/>
        <end position="672"/>
    </location>
</feature>
<evidence type="ECO:0000313" key="3">
    <source>
        <dbReference type="Proteomes" id="UP000193920"/>
    </source>
</evidence>
<comment type="caution">
    <text evidence="2">The sequence shown here is derived from an EMBL/GenBank/DDBJ whole genome shotgun (WGS) entry which is preliminary data.</text>
</comment>
<gene>
    <name evidence="2" type="ORF">LY90DRAFT_675054</name>
</gene>
<dbReference type="PANTHER" id="PTHR15615:SF108">
    <property type="entry name" value="PROTEIN CNPPD1"/>
    <property type="match status" value="1"/>
</dbReference>
<dbReference type="GO" id="GO:0005634">
    <property type="term" value="C:nucleus"/>
    <property type="evidence" value="ECO:0007669"/>
    <property type="project" value="TreeGrafter"/>
</dbReference>
<dbReference type="OrthoDB" id="2157841at2759"/>
<feature type="region of interest" description="Disordered" evidence="1">
    <location>
        <begin position="659"/>
        <end position="702"/>
    </location>
</feature>
<dbReference type="GO" id="GO:0000307">
    <property type="term" value="C:cyclin-dependent protein kinase holoenzyme complex"/>
    <property type="evidence" value="ECO:0007669"/>
    <property type="project" value="TreeGrafter"/>
</dbReference>
<name>A0A1Y2AQF7_9FUNG</name>
<dbReference type="EMBL" id="MCOG01000218">
    <property type="protein sequence ID" value="ORY24819.1"/>
    <property type="molecule type" value="Genomic_DNA"/>
</dbReference>
<organism evidence="2 3">
    <name type="scientific">Neocallimastix californiae</name>
    <dbReference type="NCBI Taxonomy" id="1754190"/>
    <lineage>
        <taxon>Eukaryota</taxon>
        <taxon>Fungi</taxon>
        <taxon>Fungi incertae sedis</taxon>
        <taxon>Chytridiomycota</taxon>
        <taxon>Chytridiomycota incertae sedis</taxon>
        <taxon>Neocallimastigomycetes</taxon>
        <taxon>Neocallimastigales</taxon>
        <taxon>Neocallimastigaceae</taxon>
        <taxon>Neocallimastix</taxon>
    </lineage>
</organism>
<evidence type="ECO:0008006" key="4">
    <source>
        <dbReference type="Google" id="ProtNLM"/>
    </source>
</evidence>
<feature type="region of interest" description="Disordered" evidence="1">
    <location>
        <begin position="214"/>
        <end position="239"/>
    </location>
</feature>
<dbReference type="CDD" id="cd20557">
    <property type="entry name" value="CYCLIN_ScPCL1-like"/>
    <property type="match status" value="1"/>
</dbReference>
<evidence type="ECO:0000313" key="2">
    <source>
        <dbReference type="EMBL" id="ORY24819.1"/>
    </source>
</evidence>
<dbReference type="PANTHER" id="PTHR15615">
    <property type="match status" value="1"/>
</dbReference>
<accession>A0A1Y2AQF7</accession>
<evidence type="ECO:0000256" key="1">
    <source>
        <dbReference type="SAM" id="MobiDB-lite"/>
    </source>
</evidence>
<proteinExistence type="predicted"/>
<dbReference type="Pfam" id="PF08613">
    <property type="entry name" value="Cyclin"/>
    <property type="match status" value="1"/>
</dbReference>